<gene>
    <name evidence="2" type="ORF">FRX31_032009</name>
</gene>
<organism evidence="2 3">
    <name type="scientific">Thalictrum thalictroides</name>
    <name type="common">Rue-anemone</name>
    <name type="synonym">Anemone thalictroides</name>
    <dbReference type="NCBI Taxonomy" id="46969"/>
    <lineage>
        <taxon>Eukaryota</taxon>
        <taxon>Viridiplantae</taxon>
        <taxon>Streptophyta</taxon>
        <taxon>Embryophyta</taxon>
        <taxon>Tracheophyta</taxon>
        <taxon>Spermatophyta</taxon>
        <taxon>Magnoliopsida</taxon>
        <taxon>Ranunculales</taxon>
        <taxon>Ranunculaceae</taxon>
        <taxon>Thalictroideae</taxon>
        <taxon>Thalictrum</taxon>
    </lineage>
</organism>
<evidence type="ECO:0000313" key="2">
    <source>
        <dbReference type="EMBL" id="KAF5178403.1"/>
    </source>
</evidence>
<feature type="region of interest" description="Disordered" evidence="1">
    <location>
        <begin position="103"/>
        <end position="126"/>
    </location>
</feature>
<protein>
    <submittedName>
        <fullName evidence="2">Uncharacterized protein</fullName>
    </submittedName>
</protein>
<name>A0A7J6V0Q8_THATH</name>
<keyword evidence="3" id="KW-1185">Reference proteome</keyword>
<evidence type="ECO:0000313" key="3">
    <source>
        <dbReference type="Proteomes" id="UP000554482"/>
    </source>
</evidence>
<dbReference type="EMBL" id="JABWDY010040103">
    <property type="protein sequence ID" value="KAF5178403.1"/>
    <property type="molecule type" value="Genomic_DNA"/>
</dbReference>
<accession>A0A7J6V0Q8</accession>
<comment type="caution">
    <text evidence="2">The sequence shown here is derived from an EMBL/GenBank/DDBJ whole genome shotgun (WGS) entry which is preliminary data.</text>
</comment>
<dbReference type="AlphaFoldDB" id="A0A7J6V0Q8"/>
<evidence type="ECO:0000256" key="1">
    <source>
        <dbReference type="SAM" id="MobiDB-lite"/>
    </source>
</evidence>
<proteinExistence type="predicted"/>
<dbReference type="Proteomes" id="UP000554482">
    <property type="component" value="Unassembled WGS sequence"/>
</dbReference>
<reference evidence="2 3" key="1">
    <citation type="submission" date="2020-06" db="EMBL/GenBank/DDBJ databases">
        <title>Transcriptomic and genomic resources for Thalictrum thalictroides and T. hernandezii: Facilitating candidate gene discovery in an emerging model plant lineage.</title>
        <authorList>
            <person name="Arias T."/>
            <person name="Riano-Pachon D.M."/>
            <person name="Di Stilio V.S."/>
        </authorList>
    </citation>
    <scope>NUCLEOTIDE SEQUENCE [LARGE SCALE GENOMIC DNA]</scope>
    <source>
        <strain evidence="3">cv. WT478/WT964</strain>
        <tissue evidence="2">Leaves</tissue>
    </source>
</reference>
<sequence>MREELVLMQLCKHFHMNNLILCGTRNFQISFQSVFGTTELEVGIFKCKNQLYADFTEKRPFFSCNQIHLSETVDRDSFIDKIAEISVGRKNKFNKDKFQVKETSSIKSDTREGALGGIGPKGQSRY</sequence>